<sequence>MAEPIILPPRLDLSSVPAVLANLKSRPDGDTLVLDAAHVGHFGALGLQMVLAAAKTAGNRLQMVNVSDKALAQLHCMGMTPEKICEVAR</sequence>
<protein>
    <submittedName>
        <fullName evidence="2">STAS domain protein</fullName>
    </submittedName>
</protein>
<dbReference type="InterPro" id="IPR058548">
    <property type="entry name" value="MlaB-like_STAS"/>
</dbReference>
<dbReference type="Proteomes" id="UP000199754">
    <property type="component" value="Chromosome"/>
</dbReference>
<dbReference type="InterPro" id="IPR036513">
    <property type="entry name" value="STAS_dom_sf"/>
</dbReference>
<dbReference type="SUPFAM" id="SSF52091">
    <property type="entry name" value="SpoIIaa-like"/>
    <property type="match status" value="1"/>
</dbReference>
<dbReference type="KEGG" id="spse:SULPSESMR1_01465"/>
<feature type="domain" description="MlaB-like STAS" evidence="1">
    <location>
        <begin position="7"/>
        <end position="79"/>
    </location>
</feature>
<gene>
    <name evidence="2" type="ORF">SULPSESMR1_01465</name>
</gene>
<evidence type="ECO:0000313" key="3">
    <source>
        <dbReference type="Proteomes" id="UP000199754"/>
    </source>
</evidence>
<dbReference type="RefSeq" id="WP_089420216.1">
    <property type="nucleotide sequence ID" value="NZ_CP022415.1"/>
</dbReference>
<dbReference type="Pfam" id="PF13466">
    <property type="entry name" value="STAS_2"/>
    <property type="match status" value="1"/>
</dbReference>
<dbReference type="AlphaFoldDB" id="A0A221JZX0"/>
<name>A0A221JZX0_9RHOB</name>
<proteinExistence type="predicted"/>
<dbReference type="OrthoDB" id="7726822at2"/>
<keyword evidence="3" id="KW-1185">Reference proteome</keyword>
<dbReference type="EMBL" id="CP022415">
    <property type="protein sequence ID" value="ASM72281.1"/>
    <property type="molecule type" value="Genomic_DNA"/>
</dbReference>
<dbReference type="Gene3D" id="3.30.750.24">
    <property type="entry name" value="STAS domain"/>
    <property type="match status" value="1"/>
</dbReference>
<evidence type="ECO:0000313" key="2">
    <source>
        <dbReference type="EMBL" id="ASM72281.1"/>
    </source>
</evidence>
<reference evidence="2 3" key="1">
    <citation type="submission" date="2017-07" db="EMBL/GenBank/DDBJ databases">
        <title>Genome Sequence of Sulfitobacter pseudonitzschiae Strain SMR1 Isolated from a culture of the Diatom Skeletonema marinoi.</title>
        <authorList>
            <person name="Topel M."/>
            <person name="Pinder M.I.M."/>
            <person name="Johansson O.N."/>
            <person name="Kourtchenko O."/>
            <person name="Godhe A."/>
            <person name="Clarke A.K."/>
        </authorList>
    </citation>
    <scope>NUCLEOTIDE SEQUENCE [LARGE SCALE GENOMIC DNA]</scope>
    <source>
        <strain evidence="2 3">SMR1</strain>
    </source>
</reference>
<evidence type="ECO:0000259" key="1">
    <source>
        <dbReference type="Pfam" id="PF13466"/>
    </source>
</evidence>
<organism evidence="2 3">
    <name type="scientific">Pseudosulfitobacter pseudonitzschiae</name>
    <dbReference type="NCBI Taxonomy" id="1402135"/>
    <lineage>
        <taxon>Bacteria</taxon>
        <taxon>Pseudomonadati</taxon>
        <taxon>Pseudomonadota</taxon>
        <taxon>Alphaproteobacteria</taxon>
        <taxon>Rhodobacterales</taxon>
        <taxon>Roseobacteraceae</taxon>
        <taxon>Pseudosulfitobacter</taxon>
    </lineage>
</organism>
<accession>A0A221JZX0</accession>